<dbReference type="Proteomes" id="UP000789396">
    <property type="component" value="Unassembled WGS sequence"/>
</dbReference>
<accession>A0A9N9DD54</accession>
<keyword evidence="2" id="KW-1185">Reference proteome</keyword>
<evidence type="ECO:0000313" key="1">
    <source>
        <dbReference type="EMBL" id="CAG8635664.1"/>
    </source>
</evidence>
<dbReference type="EMBL" id="CAJVPZ010012001">
    <property type="protein sequence ID" value="CAG8635664.1"/>
    <property type="molecule type" value="Genomic_DNA"/>
</dbReference>
<evidence type="ECO:0000313" key="2">
    <source>
        <dbReference type="Proteomes" id="UP000789396"/>
    </source>
</evidence>
<feature type="non-terminal residue" evidence="1">
    <location>
        <position position="1"/>
    </location>
</feature>
<protein>
    <submittedName>
        <fullName evidence="1">14955_t:CDS:1</fullName>
    </submittedName>
</protein>
<reference evidence="1" key="1">
    <citation type="submission" date="2021-06" db="EMBL/GenBank/DDBJ databases">
        <authorList>
            <person name="Kallberg Y."/>
            <person name="Tangrot J."/>
            <person name="Rosling A."/>
        </authorList>
    </citation>
    <scope>NUCLEOTIDE SEQUENCE</scope>
    <source>
        <strain evidence="1">IN212</strain>
    </source>
</reference>
<name>A0A9N9DD54_9GLOM</name>
<proteinExistence type="predicted"/>
<dbReference type="OrthoDB" id="10492960at2759"/>
<dbReference type="AlphaFoldDB" id="A0A9N9DD54"/>
<organism evidence="1 2">
    <name type="scientific">Racocetra fulgida</name>
    <dbReference type="NCBI Taxonomy" id="60492"/>
    <lineage>
        <taxon>Eukaryota</taxon>
        <taxon>Fungi</taxon>
        <taxon>Fungi incertae sedis</taxon>
        <taxon>Mucoromycota</taxon>
        <taxon>Glomeromycotina</taxon>
        <taxon>Glomeromycetes</taxon>
        <taxon>Diversisporales</taxon>
        <taxon>Gigasporaceae</taxon>
        <taxon>Racocetra</taxon>
    </lineage>
</organism>
<gene>
    <name evidence="1" type="ORF">RFULGI_LOCUS7890</name>
</gene>
<comment type="caution">
    <text evidence="1">The sequence shown here is derived from an EMBL/GenBank/DDBJ whole genome shotgun (WGS) entry which is preliminary data.</text>
</comment>
<sequence length="83" mass="9501">RELIYAPLNSRHSNREMSHNANDTNYATESIETTLNSHDANDKEFVRQLEKLETINSNYATESIEISFNWDEIAAGIKNVEGE</sequence>